<gene>
    <name evidence="1" type="ORF">D1868_04010</name>
</gene>
<dbReference type="EMBL" id="CP045483">
    <property type="protein sequence ID" value="QGR19223.1"/>
    <property type="molecule type" value="Genomic_DNA"/>
</dbReference>
<name>A0A650CN83_9CREN</name>
<evidence type="ECO:0000313" key="2">
    <source>
        <dbReference type="Proteomes" id="UP000423396"/>
    </source>
</evidence>
<sequence>MTLEVEEIDGILRILSVDKRKLISRRIPKPIIHDYYKFFKLILNSIPFKTIVFIVSTKEDAENITRVFNRIFPDREAFVFIAGSNTNEILMLVQLGQDNEKAKEIGMGDNINQ</sequence>
<dbReference type="Proteomes" id="UP000423396">
    <property type="component" value="Chromosome"/>
</dbReference>
<dbReference type="KEGG" id="sazo:D1868_04010"/>
<protein>
    <submittedName>
        <fullName evidence="1">Uncharacterized protein</fullName>
    </submittedName>
</protein>
<proteinExistence type="predicted"/>
<accession>A0A650CN83</accession>
<dbReference type="GeneID" id="42798209"/>
<evidence type="ECO:0000313" key="1">
    <source>
        <dbReference type="EMBL" id="QGR19223.1"/>
    </source>
</evidence>
<organism evidence="1 2">
    <name type="scientific">Stygiolobus azoricus</name>
    <dbReference type="NCBI Taxonomy" id="41675"/>
    <lineage>
        <taxon>Archaea</taxon>
        <taxon>Thermoproteota</taxon>
        <taxon>Thermoprotei</taxon>
        <taxon>Sulfolobales</taxon>
        <taxon>Sulfolobaceae</taxon>
        <taxon>Stygiolobus</taxon>
    </lineage>
</organism>
<reference evidence="1 2" key="1">
    <citation type="submission" date="2019-10" db="EMBL/GenBank/DDBJ databases">
        <title>Genome Sequences from Six Type Strain Members of the Archaeal Family Sulfolobaceae: Acidianus ambivalens, Acidianus infernus, Metallosphaera prunae, Stygiolobus azoricus, Sulfolobus metallicus, and Sulfurisphaera ohwakuensis.</title>
        <authorList>
            <person name="Counts J.A."/>
            <person name="Kelly R.M."/>
        </authorList>
    </citation>
    <scope>NUCLEOTIDE SEQUENCE [LARGE SCALE GENOMIC DNA]</scope>
    <source>
        <strain evidence="1 2">FC6</strain>
    </source>
</reference>
<keyword evidence="2" id="KW-1185">Reference proteome</keyword>
<dbReference type="AlphaFoldDB" id="A0A650CN83"/>
<dbReference type="RefSeq" id="WP_156005782.1">
    <property type="nucleotide sequence ID" value="NZ_CP045483.1"/>
</dbReference>